<name>A0A6N0HYL6_9GAMM</name>
<dbReference type="Pfam" id="PF00512">
    <property type="entry name" value="HisKA"/>
    <property type="match status" value="1"/>
</dbReference>
<evidence type="ECO:0000256" key="4">
    <source>
        <dbReference type="ARBA" id="ARBA00023012"/>
    </source>
</evidence>
<dbReference type="Pfam" id="PF02518">
    <property type="entry name" value="HATPase_c"/>
    <property type="match status" value="1"/>
</dbReference>
<proteinExistence type="predicted"/>
<keyword evidence="7" id="KW-1185">Reference proteome</keyword>
<dbReference type="InterPro" id="IPR003594">
    <property type="entry name" value="HATPase_dom"/>
</dbReference>
<gene>
    <name evidence="6" type="ORF">HUE57_14630</name>
</gene>
<dbReference type="SUPFAM" id="SSF47384">
    <property type="entry name" value="Homodimeric domain of signal transducing histidine kinase"/>
    <property type="match status" value="1"/>
</dbReference>
<dbReference type="AlphaFoldDB" id="A0A6N0HYL6"/>
<dbReference type="RefSeq" id="WP_174673448.1">
    <property type="nucleotide sequence ID" value="NZ_CP054491.1"/>
</dbReference>
<dbReference type="SMART" id="SM00388">
    <property type="entry name" value="HisKA"/>
    <property type="match status" value="1"/>
</dbReference>
<keyword evidence="4" id="KW-0902">Two-component regulatory system</keyword>
<sequence length="186" mass="20788">MSHEIRTPMNGILGMSYLTLNTKLTEQQRDYLNKIQSSTRYLLEIINNILDFSKIEAGKLGVERIAFSLSEVMENVSSLFSAKARSSYLEFQMTIDAETPPVLMGDPLRLKQVLTNLLGNAIKFTESGWVRVQVDTVAVTTEHVDLQILIQDSGIGMSQEEQATLFQEFAQADSPRRENMAAPVSA</sequence>
<dbReference type="GO" id="GO:0000155">
    <property type="term" value="F:phosphorelay sensor kinase activity"/>
    <property type="evidence" value="ECO:0007669"/>
    <property type="project" value="InterPro"/>
</dbReference>
<dbReference type="KEGG" id="rev:HUE57_14630"/>
<evidence type="ECO:0000313" key="7">
    <source>
        <dbReference type="Proteomes" id="UP000509658"/>
    </source>
</evidence>
<dbReference type="CDD" id="cd00082">
    <property type="entry name" value="HisKA"/>
    <property type="match status" value="1"/>
</dbReference>
<dbReference type="PROSITE" id="PS50109">
    <property type="entry name" value="HIS_KIN"/>
    <property type="match status" value="1"/>
</dbReference>
<protein>
    <recommendedName>
        <fullName evidence="2">histidine kinase</fullName>
        <ecNumber evidence="2">2.7.13.3</ecNumber>
    </recommendedName>
</protein>
<dbReference type="InterPro" id="IPR005467">
    <property type="entry name" value="His_kinase_dom"/>
</dbReference>
<evidence type="ECO:0000256" key="3">
    <source>
        <dbReference type="ARBA" id="ARBA00022553"/>
    </source>
</evidence>
<evidence type="ECO:0000256" key="1">
    <source>
        <dbReference type="ARBA" id="ARBA00000085"/>
    </source>
</evidence>
<organism evidence="6 7">
    <name type="scientific">Candidatus Reidiella endopervernicosa</name>
    <dbReference type="NCBI Taxonomy" id="2738883"/>
    <lineage>
        <taxon>Bacteria</taxon>
        <taxon>Pseudomonadati</taxon>
        <taxon>Pseudomonadota</taxon>
        <taxon>Gammaproteobacteria</taxon>
        <taxon>Candidatus Reidiella</taxon>
    </lineage>
</organism>
<reference evidence="6 7" key="1">
    <citation type="submission" date="2020-05" db="EMBL/GenBank/DDBJ databases">
        <title>Horizontal transmission and recombination maintain forever young bacterial symbiont genomes.</title>
        <authorList>
            <person name="Russell S.L."/>
            <person name="Pepper-Tunick E."/>
            <person name="Svedberg J."/>
            <person name="Byrne A."/>
            <person name="Ruelas Castillo J."/>
            <person name="Vollmers C."/>
            <person name="Beinart R.A."/>
            <person name="Corbett-Detig R."/>
        </authorList>
    </citation>
    <scope>NUCLEOTIDE SEQUENCE [LARGE SCALE GENOMIC DNA]</scope>
    <source>
        <strain evidence="6">Santa_Monica_outfall</strain>
    </source>
</reference>
<dbReference type="PANTHER" id="PTHR45339:SF1">
    <property type="entry name" value="HYBRID SIGNAL TRANSDUCTION HISTIDINE KINASE J"/>
    <property type="match status" value="1"/>
</dbReference>
<comment type="catalytic activity">
    <reaction evidence="1">
        <text>ATP + protein L-histidine = ADP + protein N-phospho-L-histidine.</text>
        <dbReference type="EC" id="2.7.13.3"/>
    </reaction>
</comment>
<dbReference type="InterPro" id="IPR036890">
    <property type="entry name" value="HATPase_C_sf"/>
</dbReference>
<dbReference type="Gene3D" id="3.30.565.10">
    <property type="entry name" value="Histidine kinase-like ATPase, C-terminal domain"/>
    <property type="match status" value="1"/>
</dbReference>
<evidence type="ECO:0000259" key="5">
    <source>
        <dbReference type="PROSITE" id="PS50109"/>
    </source>
</evidence>
<accession>A0A6N0HYL6</accession>
<dbReference type="SMART" id="SM00387">
    <property type="entry name" value="HATPase_c"/>
    <property type="match status" value="1"/>
</dbReference>
<dbReference type="Proteomes" id="UP000509658">
    <property type="component" value="Chromosome"/>
</dbReference>
<dbReference type="Gene3D" id="1.10.287.130">
    <property type="match status" value="1"/>
</dbReference>
<dbReference type="InterPro" id="IPR003661">
    <property type="entry name" value="HisK_dim/P_dom"/>
</dbReference>
<evidence type="ECO:0000256" key="2">
    <source>
        <dbReference type="ARBA" id="ARBA00012438"/>
    </source>
</evidence>
<feature type="domain" description="Histidine kinase" evidence="5">
    <location>
        <begin position="1"/>
        <end position="186"/>
    </location>
</feature>
<dbReference type="InterPro" id="IPR036097">
    <property type="entry name" value="HisK_dim/P_sf"/>
</dbReference>
<dbReference type="PANTHER" id="PTHR45339">
    <property type="entry name" value="HYBRID SIGNAL TRANSDUCTION HISTIDINE KINASE J"/>
    <property type="match status" value="1"/>
</dbReference>
<dbReference type="EMBL" id="CP054491">
    <property type="protein sequence ID" value="QKQ27377.1"/>
    <property type="molecule type" value="Genomic_DNA"/>
</dbReference>
<dbReference type="SUPFAM" id="SSF55874">
    <property type="entry name" value="ATPase domain of HSP90 chaperone/DNA topoisomerase II/histidine kinase"/>
    <property type="match status" value="1"/>
</dbReference>
<keyword evidence="3" id="KW-0597">Phosphoprotein</keyword>
<evidence type="ECO:0000313" key="6">
    <source>
        <dbReference type="EMBL" id="QKQ27377.1"/>
    </source>
</evidence>
<dbReference type="EC" id="2.7.13.3" evidence="2"/>